<comment type="catalytic activity">
    <reaction evidence="8">
        <text>L-glutamine + H2O = L-glutamate + NH4(+)</text>
        <dbReference type="Rhea" id="RHEA:15889"/>
        <dbReference type="ChEBI" id="CHEBI:15377"/>
        <dbReference type="ChEBI" id="CHEBI:28938"/>
        <dbReference type="ChEBI" id="CHEBI:29985"/>
        <dbReference type="ChEBI" id="CHEBI:58359"/>
        <dbReference type="EC" id="3.5.1.2"/>
    </reaction>
</comment>
<keyword evidence="7 8" id="KW-0315">Glutamine amidotransferase</keyword>
<comment type="caution">
    <text evidence="9">The sequence shown here is derived from an EMBL/GenBank/DDBJ whole genome shotgun (WGS) entry which is preliminary data.</text>
</comment>
<evidence type="ECO:0000256" key="4">
    <source>
        <dbReference type="ARBA" id="ARBA00022755"/>
    </source>
</evidence>
<dbReference type="EC" id="6.3.5.3" evidence="8"/>
<dbReference type="PROSITE" id="PS51273">
    <property type="entry name" value="GATASE_TYPE_1"/>
    <property type="match status" value="1"/>
</dbReference>
<dbReference type="EC" id="3.5.1.2" evidence="8"/>
<dbReference type="NCBIfam" id="TIGR01737">
    <property type="entry name" value="FGAM_synth_I"/>
    <property type="match status" value="1"/>
</dbReference>
<dbReference type="PIRSF" id="PIRSF001586">
    <property type="entry name" value="FGAM_synth_I"/>
    <property type="match status" value="1"/>
</dbReference>
<dbReference type="GO" id="GO:0006189">
    <property type="term" value="P:'de novo' IMP biosynthetic process"/>
    <property type="evidence" value="ECO:0007669"/>
    <property type="project" value="UniProtKB-UniRule"/>
</dbReference>
<evidence type="ECO:0000256" key="7">
    <source>
        <dbReference type="ARBA" id="ARBA00022962"/>
    </source>
</evidence>
<evidence type="ECO:0000256" key="1">
    <source>
        <dbReference type="ARBA" id="ARBA00022490"/>
    </source>
</evidence>
<dbReference type="InterPro" id="IPR029062">
    <property type="entry name" value="Class_I_gatase-like"/>
</dbReference>
<dbReference type="EMBL" id="DTMQ01000041">
    <property type="protein sequence ID" value="HGE99726.1"/>
    <property type="molecule type" value="Genomic_DNA"/>
</dbReference>
<keyword evidence="5 8" id="KW-0378">Hydrolase</keyword>
<feature type="active site" evidence="8">
    <location>
        <position position="222"/>
    </location>
</feature>
<dbReference type="GO" id="GO:0004359">
    <property type="term" value="F:glutaminase activity"/>
    <property type="evidence" value="ECO:0007669"/>
    <property type="project" value="UniProtKB-EC"/>
</dbReference>
<dbReference type="Gene3D" id="3.40.50.880">
    <property type="match status" value="1"/>
</dbReference>
<dbReference type="PANTHER" id="PTHR10099">
    <property type="entry name" value="PHOSPHORIBOSYLFORMYLGLYCINAMIDINE SYNTHASE"/>
    <property type="match status" value="1"/>
</dbReference>
<dbReference type="UniPathway" id="UPA00074">
    <property type="reaction ID" value="UER00128"/>
</dbReference>
<comment type="subunit">
    <text evidence="8">Part of the FGAM synthase complex composed of 1 PurL, 1 PurQ and 2 PurS subunits.</text>
</comment>
<keyword evidence="1 8" id="KW-0963">Cytoplasm</keyword>
<keyword evidence="4 8" id="KW-0658">Purine biosynthesis</keyword>
<keyword evidence="3 8" id="KW-0547">Nucleotide-binding</keyword>
<evidence type="ECO:0000256" key="3">
    <source>
        <dbReference type="ARBA" id="ARBA00022741"/>
    </source>
</evidence>
<accession>A0A7C3UZD8</accession>
<reference evidence="9" key="1">
    <citation type="journal article" date="2020" name="mSystems">
        <title>Genome- and Community-Level Interaction Insights into Carbon Utilization and Element Cycling Functions of Hydrothermarchaeota in Hydrothermal Sediment.</title>
        <authorList>
            <person name="Zhou Z."/>
            <person name="Liu Y."/>
            <person name="Xu W."/>
            <person name="Pan J."/>
            <person name="Luo Z.H."/>
            <person name="Li M."/>
        </authorList>
    </citation>
    <scope>NUCLEOTIDE SEQUENCE [LARGE SCALE GENOMIC DNA]</scope>
    <source>
        <strain evidence="9">SpSt-906</strain>
    </source>
</reference>
<name>A0A7C3UZD8_UNCW3</name>
<keyword evidence="6 8" id="KW-0067">ATP-binding</keyword>
<feature type="active site" evidence="8">
    <location>
        <position position="224"/>
    </location>
</feature>
<dbReference type="PANTHER" id="PTHR10099:SF1">
    <property type="entry name" value="PHOSPHORIBOSYLFORMYLGLYCINAMIDINE SYNTHASE"/>
    <property type="match status" value="1"/>
</dbReference>
<comment type="catalytic activity">
    <reaction evidence="8">
        <text>N(2)-formyl-N(1)-(5-phospho-beta-D-ribosyl)glycinamide + L-glutamine + ATP + H2O = 2-formamido-N(1)-(5-O-phospho-beta-D-ribosyl)acetamidine + L-glutamate + ADP + phosphate + H(+)</text>
        <dbReference type="Rhea" id="RHEA:17129"/>
        <dbReference type="ChEBI" id="CHEBI:15377"/>
        <dbReference type="ChEBI" id="CHEBI:15378"/>
        <dbReference type="ChEBI" id="CHEBI:29985"/>
        <dbReference type="ChEBI" id="CHEBI:30616"/>
        <dbReference type="ChEBI" id="CHEBI:43474"/>
        <dbReference type="ChEBI" id="CHEBI:58359"/>
        <dbReference type="ChEBI" id="CHEBI:147286"/>
        <dbReference type="ChEBI" id="CHEBI:147287"/>
        <dbReference type="ChEBI" id="CHEBI:456216"/>
        <dbReference type="EC" id="6.3.5.3"/>
    </reaction>
</comment>
<comment type="pathway">
    <text evidence="8">Purine metabolism; IMP biosynthesis via de novo pathway; 5-amino-1-(5-phospho-D-ribosyl)imidazole from N(2)-formyl-N(1)-(5-phospho-D-ribosyl)glycinamide: step 1/2.</text>
</comment>
<comment type="subcellular location">
    <subcellularLocation>
        <location evidence="8">Cytoplasm</location>
    </subcellularLocation>
</comment>
<evidence type="ECO:0000256" key="6">
    <source>
        <dbReference type="ARBA" id="ARBA00022840"/>
    </source>
</evidence>
<dbReference type="GO" id="GO:0005737">
    <property type="term" value="C:cytoplasm"/>
    <property type="evidence" value="ECO:0007669"/>
    <property type="project" value="UniProtKB-SubCell"/>
</dbReference>
<sequence>MVKVAVLFAAGTNCDEETIFAFQKAGAEASRLHINYLKKRKDALNGYSILCIPGGFTYGDYISAGKILANELLTSLKETIKKFLERGGIVLGICNGFQVLVKAGLLPAFHHYFEKPSVTLDWNDSLHFECRWVYLKTNEHSPCLFTKGLPPIVTLPIAHAEGKFIPKSNGILERLKKNNQIVFTYVNEKGEEVGYPYNPNGSIGNVAGICDPEGRVFGLMPHPERFVFREQSPLLRRKPSLPDGFLIFQNAVEYAQRFLSD</sequence>
<dbReference type="InterPro" id="IPR010075">
    <property type="entry name" value="PRibForGlyAmidine_synth_PurQ"/>
</dbReference>
<dbReference type="SMART" id="SM01211">
    <property type="entry name" value="GATase_5"/>
    <property type="match status" value="1"/>
</dbReference>
<dbReference type="SUPFAM" id="SSF52317">
    <property type="entry name" value="Class I glutamine amidotransferase-like"/>
    <property type="match status" value="1"/>
</dbReference>
<gene>
    <name evidence="8 9" type="primary">purQ</name>
    <name evidence="9" type="ORF">ENX07_06650</name>
</gene>
<organism evidence="9">
    <name type="scientific">candidate division WOR-3 bacterium</name>
    <dbReference type="NCBI Taxonomy" id="2052148"/>
    <lineage>
        <taxon>Bacteria</taxon>
        <taxon>Bacteria division WOR-3</taxon>
    </lineage>
</organism>
<dbReference type="CDD" id="cd01740">
    <property type="entry name" value="GATase1_FGAR_AT"/>
    <property type="match status" value="1"/>
</dbReference>
<dbReference type="GO" id="GO:0004642">
    <property type="term" value="F:phosphoribosylformylglycinamidine synthase activity"/>
    <property type="evidence" value="ECO:0007669"/>
    <property type="project" value="UniProtKB-UniRule"/>
</dbReference>
<feature type="active site" description="Nucleophile" evidence="8">
    <location>
        <position position="94"/>
    </location>
</feature>
<keyword evidence="2 8" id="KW-0436">Ligase</keyword>
<evidence type="ECO:0000256" key="8">
    <source>
        <dbReference type="HAMAP-Rule" id="MF_00421"/>
    </source>
</evidence>
<comment type="function">
    <text evidence="8">Part of the phosphoribosylformylglycinamidine synthase complex involved in the purines biosynthetic pathway. Catalyzes the ATP-dependent conversion of formylglycinamide ribonucleotide (FGAR) and glutamine to yield formylglycinamidine ribonucleotide (FGAM) and glutamate. The FGAM synthase complex is composed of three subunits. PurQ produces an ammonia molecule by converting glutamine to glutamate. PurL transfers the ammonia molecule to FGAR to form FGAM in an ATP-dependent manner. PurS interacts with PurQ and PurL and is thought to assist in the transfer of the ammonia molecule from PurQ to PurL.</text>
</comment>
<evidence type="ECO:0000256" key="5">
    <source>
        <dbReference type="ARBA" id="ARBA00022801"/>
    </source>
</evidence>
<dbReference type="Pfam" id="PF13507">
    <property type="entry name" value="GATase_5"/>
    <property type="match status" value="1"/>
</dbReference>
<dbReference type="HAMAP" id="MF_00421">
    <property type="entry name" value="PurQ"/>
    <property type="match status" value="1"/>
</dbReference>
<evidence type="ECO:0000256" key="2">
    <source>
        <dbReference type="ARBA" id="ARBA00022598"/>
    </source>
</evidence>
<protein>
    <recommendedName>
        <fullName evidence="8">Phosphoribosylformylglycinamidine synthase subunit PurQ</fullName>
        <shortName evidence="8">FGAM synthase</shortName>
        <ecNumber evidence="8">6.3.5.3</ecNumber>
    </recommendedName>
    <alternativeName>
        <fullName evidence="8">Formylglycinamide ribonucleotide amidotransferase subunit I</fullName>
        <shortName evidence="8">FGAR amidotransferase I</shortName>
        <shortName evidence="8">FGAR-AT I</shortName>
    </alternativeName>
    <alternativeName>
        <fullName evidence="8">Glutaminase PurQ</fullName>
        <ecNumber evidence="8">3.5.1.2</ecNumber>
    </alternativeName>
    <alternativeName>
        <fullName evidence="8">Phosphoribosylformylglycinamidine synthase subunit I</fullName>
    </alternativeName>
</protein>
<proteinExistence type="inferred from homology"/>
<dbReference type="AlphaFoldDB" id="A0A7C3UZD8"/>
<dbReference type="GO" id="GO:0005524">
    <property type="term" value="F:ATP binding"/>
    <property type="evidence" value="ECO:0007669"/>
    <property type="project" value="UniProtKB-KW"/>
</dbReference>
<evidence type="ECO:0000313" key="9">
    <source>
        <dbReference type="EMBL" id="HGE99726.1"/>
    </source>
</evidence>